<gene>
    <name evidence="1" type="ORF">MLD38_029230</name>
</gene>
<evidence type="ECO:0000313" key="2">
    <source>
        <dbReference type="Proteomes" id="UP001057402"/>
    </source>
</evidence>
<evidence type="ECO:0000313" key="1">
    <source>
        <dbReference type="EMBL" id="KAI4330997.1"/>
    </source>
</evidence>
<reference evidence="2" key="1">
    <citation type="journal article" date="2023" name="Front. Plant Sci.">
        <title>Chromosomal-level genome assembly of Melastoma candidum provides insights into trichome evolution.</title>
        <authorList>
            <person name="Zhong Y."/>
            <person name="Wu W."/>
            <person name="Sun C."/>
            <person name="Zou P."/>
            <person name="Liu Y."/>
            <person name="Dai S."/>
            <person name="Zhou R."/>
        </authorList>
    </citation>
    <scope>NUCLEOTIDE SEQUENCE [LARGE SCALE GENOMIC DNA]</scope>
</reference>
<dbReference type="EMBL" id="CM042887">
    <property type="protein sequence ID" value="KAI4330997.1"/>
    <property type="molecule type" value="Genomic_DNA"/>
</dbReference>
<name>A0ACB9N3G4_9MYRT</name>
<comment type="caution">
    <text evidence="1">The sequence shown here is derived from an EMBL/GenBank/DDBJ whole genome shotgun (WGS) entry which is preliminary data.</text>
</comment>
<dbReference type="Proteomes" id="UP001057402">
    <property type="component" value="Chromosome 8"/>
</dbReference>
<protein>
    <submittedName>
        <fullName evidence="1">Uncharacterized protein</fullName>
    </submittedName>
</protein>
<sequence>MILSWMVNPETKDRALSSEVTEAEESVVCWDQKDWDCYILNFQQPPHGGYSSEKSQTFPDAVRYYSLIYVQEEKEKEKENESRNG</sequence>
<accession>A0ACB9N3G4</accession>
<organism evidence="1 2">
    <name type="scientific">Melastoma candidum</name>
    <dbReference type="NCBI Taxonomy" id="119954"/>
    <lineage>
        <taxon>Eukaryota</taxon>
        <taxon>Viridiplantae</taxon>
        <taxon>Streptophyta</taxon>
        <taxon>Embryophyta</taxon>
        <taxon>Tracheophyta</taxon>
        <taxon>Spermatophyta</taxon>
        <taxon>Magnoliopsida</taxon>
        <taxon>eudicotyledons</taxon>
        <taxon>Gunneridae</taxon>
        <taxon>Pentapetalae</taxon>
        <taxon>rosids</taxon>
        <taxon>malvids</taxon>
        <taxon>Myrtales</taxon>
        <taxon>Melastomataceae</taxon>
        <taxon>Melastomatoideae</taxon>
        <taxon>Melastomateae</taxon>
        <taxon>Melastoma</taxon>
    </lineage>
</organism>
<proteinExistence type="predicted"/>
<keyword evidence="2" id="KW-1185">Reference proteome</keyword>